<gene>
    <name evidence="2" type="ORF">HDA39_008017</name>
</gene>
<dbReference type="EMBL" id="JACHMY010000001">
    <property type="protein sequence ID" value="MBB5841283.1"/>
    <property type="molecule type" value="Genomic_DNA"/>
</dbReference>
<reference evidence="2 3" key="1">
    <citation type="submission" date="2020-08" db="EMBL/GenBank/DDBJ databases">
        <title>Sequencing the genomes of 1000 actinobacteria strains.</title>
        <authorList>
            <person name="Klenk H.-P."/>
        </authorList>
    </citation>
    <scope>NUCLEOTIDE SEQUENCE [LARGE SCALE GENOMIC DNA]</scope>
    <source>
        <strain evidence="2 3">DSM 28967</strain>
    </source>
</reference>
<name>A0A7W9JFS0_9ACTN</name>
<keyword evidence="1" id="KW-0472">Membrane</keyword>
<dbReference type="InterPro" id="IPR010390">
    <property type="entry name" value="ABC-2_transporter-like"/>
</dbReference>
<dbReference type="RefSeq" id="WP_337926090.1">
    <property type="nucleotide sequence ID" value="NZ_JACHMY010000001.1"/>
</dbReference>
<feature type="transmembrane region" description="Helical" evidence="1">
    <location>
        <begin position="115"/>
        <end position="133"/>
    </location>
</feature>
<dbReference type="PANTHER" id="PTHR36832:SF1">
    <property type="entry name" value="SLR1174 PROTEIN"/>
    <property type="match status" value="1"/>
</dbReference>
<evidence type="ECO:0000313" key="3">
    <source>
        <dbReference type="Proteomes" id="UP000549971"/>
    </source>
</evidence>
<feature type="transmembrane region" description="Helical" evidence="1">
    <location>
        <begin position="185"/>
        <end position="204"/>
    </location>
</feature>
<organism evidence="2 3">
    <name type="scientific">Kribbella italica</name>
    <dbReference type="NCBI Taxonomy" id="1540520"/>
    <lineage>
        <taxon>Bacteria</taxon>
        <taxon>Bacillati</taxon>
        <taxon>Actinomycetota</taxon>
        <taxon>Actinomycetes</taxon>
        <taxon>Propionibacteriales</taxon>
        <taxon>Kribbellaceae</taxon>
        <taxon>Kribbella</taxon>
    </lineage>
</organism>
<proteinExistence type="predicted"/>
<dbReference type="Pfam" id="PF06182">
    <property type="entry name" value="ABC2_membrane_6"/>
    <property type="match status" value="1"/>
</dbReference>
<dbReference type="PANTHER" id="PTHR36832">
    <property type="entry name" value="SLR1174 PROTEIN-RELATED"/>
    <property type="match status" value="1"/>
</dbReference>
<evidence type="ECO:0000256" key="1">
    <source>
        <dbReference type="SAM" id="Phobius"/>
    </source>
</evidence>
<feature type="transmembrane region" description="Helical" evidence="1">
    <location>
        <begin position="24"/>
        <end position="44"/>
    </location>
</feature>
<feature type="transmembrane region" description="Helical" evidence="1">
    <location>
        <begin position="233"/>
        <end position="251"/>
    </location>
</feature>
<dbReference type="AlphaFoldDB" id="A0A7W9JFS0"/>
<evidence type="ECO:0000313" key="2">
    <source>
        <dbReference type="EMBL" id="MBB5841283.1"/>
    </source>
</evidence>
<keyword evidence="1" id="KW-1133">Transmembrane helix</keyword>
<dbReference type="Proteomes" id="UP000549971">
    <property type="component" value="Unassembled WGS sequence"/>
</dbReference>
<protein>
    <submittedName>
        <fullName evidence="2">ABC-2 type transport system permease protein</fullName>
    </submittedName>
</protein>
<accession>A0A7W9JFS0</accession>
<keyword evidence="1" id="KW-0812">Transmembrane</keyword>
<keyword evidence="3" id="KW-1185">Reference proteome</keyword>
<feature type="transmembrane region" description="Helical" evidence="1">
    <location>
        <begin position="145"/>
        <end position="173"/>
    </location>
</feature>
<comment type="caution">
    <text evidence="2">The sequence shown here is derived from an EMBL/GenBank/DDBJ whole genome shotgun (WGS) entry which is preliminary data.</text>
</comment>
<sequence>MTRQLRLLRILTVQEVRMMMNHRWWLFLLQIANVLPPAIALLVWHGAIDQGANPPVSTTYLTSYLVLVSVVSMVTSSWTSGFLAASIRLGGLNSWLVRPCSTHLSHLANNSAEKFLKLGLLVPPVVVLGLIFRDDLRLPGEPGRWLLFLPALIMAAAMTFAFDILIGSLAFWMEDIAAVDRLRYLLARLLSGGLVPLALFPAVFQPFLDAQPFRFLISFPLEVLLGTTRAIDYAYQAGWFVVVVGGAVLVWRRGLRDYQGAGA</sequence>
<feature type="transmembrane region" description="Helical" evidence="1">
    <location>
        <begin position="64"/>
        <end position="85"/>
    </location>
</feature>